<dbReference type="Proteomes" id="UP000001511">
    <property type="component" value="Chromosome"/>
</dbReference>
<name>D7E538_NOSA0</name>
<sequence>MKAKRKIQIRIFFMQTVTNKCMTVKLTRVPCIGETIMFDSNSFPEGIGIKGTIFKVVRVNHWVDVDDDGIVGDVEVTLQR</sequence>
<protein>
    <submittedName>
        <fullName evidence="1">Uncharacterized protein</fullName>
    </submittedName>
</protein>
<dbReference type="STRING" id="551115.Aazo_1673"/>
<evidence type="ECO:0000313" key="2">
    <source>
        <dbReference type="Proteomes" id="UP000001511"/>
    </source>
</evidence>
<dbReference type="AlphaFoldDB" id="D7E538"/>
<evidence type="ECO:0000313" key="1">
    <source>
        <dbReference type="EMBL" id="ADI63835.1"/>
    </source>
</evidence>
<reference evidence="1 2" key="1">
    <citation type="journal article" date="2010" name="PLoS ONE">
        <title>Genome erosion in a nitrogen-fixing vertically transmitted endosymbiotic multicellular cyanobacterium.</title>
        <authorList>
            <person name="Ran L."/>
            <person name="Larsson J."/>
            <person name="Vigil-Stenman T."/>
            <person name="Nylander J.A."/>
            <person name="Ininbergs K."/>
            <person name="Zheng W.W."/>
            <person name="Lapidus A."/>
            <person name="Lowry S."/>
            <person name="Haselkorn R."/>
            <person name="Bergman B."/>
        </authorList>
    </citation>
    <scope>NUCLEOTIDE SEQUENCE [LARGE SCALE GENOMIC DNA]</scope>
    <source>
        <strain evidence="1 2">0708</strain>
    </source>
</reference>
<dbReference type="EMBL" id="CP002059">
    <property type="protein sequence ID" value="ADI63835.1"/>
    <property type="molecule type" value="Genomic_DNA"/>
</dbReference>
<gene>
    <name evidence="1" type="ordered locus">Aazo_1673</name>
</gene>
<proteinExistence type="predicted"/>
<organism evidence="1 2">
    <name type="scientific">Nostoc azollae (strain 0708)</name>
    <name type="common">Anabaena azollae (strain 0708)</name>
    <dbReference type="NCBI Taxonomy" id="551115"/>
    <lineage>
        <taxon>Bacteria</taxon>
        <taxon>Bacillati</taxon>
        <taxon>Cyanobacteriota</taxon>
        <taxon>Cyanophyceae</taxon>
        <taxon>Nostocales</taxon>
        <taxon>Nostocaceae</taxon>
        <taxon>Trichormus</taxon>
    </lineage>
</organism>
<dbReference type="HOGENOM" id="CLU_2586208_0_0_3"/>
<accession>D7E538</accession>
<dbReference type="KEGG" id="naz:Aazo_1673"/>
<keyword evidence="2" id="KW-1185">Reference proteome</keyword>